<dbReference type="Proteomes" id="UP000215335">
    <property type="component" value="Unassembled WGS sequence"/>
</dbReference>
<dbReference type="AlphaFoldDB" id="A0A232EE67"/>
<evidence type="ECO:0000313" key="4">
    <source>
        <dbReference type="Proteomes" id="UP000215335"/>
    </source>
</evidence>
<dbReference type="STRING" id="543379.A0A232EE67"/>
<dbReference type="Pfam" id="PF21788">
    <property type="entry name" value="TNP-like_GBD"/>
    <property type="match status" value="1"/>
</dbReference>
<dbReference type="EMBL" id="NNAY01005596">
    <property type="protein sequence ID" value="OXU16612.1"/>
    <property type="molecule type" value="Genomic_DNA"/>
</dbReference>
<dbReference type="InterPro" id="IPR048366">
    <property type="entry name" value="TNP-like_GBD"/>
</dbReference>
<keyword evidence="4" id="KW-1185">Reference proteome</keyword>
<protein>
    <submittedName>
        <fullName evidence="3">Uncharacterized protein</fullName>
    </submittedName>
</protein>
<name>A0A232EE67_9HYME</name>
<comment type="caution">
    <text evidence="3">The sequence shown here is derived from an EMBL/GenBank/DDBJ whole genome shotgun (WGS) entry which is preliminary data.</text>
</comment>
<reference evidence="3 4" key="1">
    <citation type="journal article" date="2017" name="Curr. Biol.">
        <title>The Evolution of Venom by Co-option of Single-Copy Genes.</title>
        <authorList>
            <person name="Martinson E.O."/>
            <person name="Mrinalini"/>
            <person name="Kelkar Y.D."/>
            <person name="Chang C.H."/>
            <person name="Werren J.H."/>
        </authorList>
    </citation>
    <scope>NUCLEOTIDE SEQUENCE [LARGE SCALE GENOMIC DNA]</scope>
    <source>
        <strain evidence="3 4">Alberta</strain>
        <tissue evidence="3">Whole body</tissue>
    </source>
</reference>
<proteinExistence type="predicted"/>
<feature type="domain" description="Transposable element P transposase-like GTP-binding insertion" evidence="2">
    <location>
        <begin position="319"/>
        <end position="413"/>
    </location>
</feature>
<accession>A0A232EE67</accession>
<organism evidence="3 4">
    <name type="scientific">Trichomalopsis sarcophagae</name>
    <dbReference type="NCBI Taxonomy" id="543379"/>
    <lineage>
        <taxon>Eukaryota</taxon>
        <taxon>Metazoa</taxon>
        <taxon>Ecdysozoa</taxon>
        <taxon>Arthropoda</taxon>
        <taxon>Hexapoda</taxon>
        <taxon>Insecta</taxon>
        <taxon>Pterygota</taxon>
        <taxon>Neoptera</taxon>
        <taxon>Endopterygota</taxon>
        <taxon>Hymenoptera</taxon>
        <taxon>Apocrita</taxon>
        <taxon>Proctotrupomorpha</taxon>
        <taxon>Chalcidoidea</taxon>
        <taxon>Pteromalidae</taxon>
        <taxon>Pteromalinae</taxon>
        <taxon>Trichomalopsis</taxon>
    </lineage>
</organism>
<evidence type="ECO:0000259" key="2">
    <source>
        <dbReference type="Pfam" id="PF21788"/>
    </source>
</evidence>
<evidence type="ECO:0000313" key="3">
    <source>
        <dbReference type="EMBL" id="OXU16612.1"/>
    </source>
</evidence>
<sequence>NDILQLWQEAIPINGSSLRKHHRVFELHFKIEEVNKTFVHTLPDGKTYTLLKDKCSLKKGSVPSIFPIVAERESEVKYPVDAPRSFPPITTSPPACCSKEENGIDHSGRYLEKDEIAQSSFHPIHTASNSSTVEKITSNYMSVQIQNATAKSIEELTNYEKTNYSVSPVTSTIEDHSQQSSRFDEYSNTLHESICPPGNVQFQQICNDLMKNPQSIPLPAAWIPQVITRGLKCIMWTEWKEGYRAIAKRIVLFSNMTFNVSILLVDEMKLSKSVSFNRQNLKMEGFTDLGIYTPKNQQGQKGDHALVIMFQPFKGKWTPDGYVSLKHWFALLAIENPKDYNLKVNYHLKEEHINPQYYQKMNVALAFQFFGVADSMELLQDKYPDLIDCNGSIKFCRRMKSLITAMNSRTPLNSLKPGNDMWKVFFNFDIFLRVEYIQL</sequence>
<evidence type="ECO:0000259" key="1">
    <source>
        <dbReference type="Pfam" id="PF21787"/>
    </source>
</evidence>
<dbReference type="Pfam" id="PF21787">
    <property type="entry name" value="TNP-like_RNaseH_N"/>
    <property type="match status" value="1"/>
</dbReference>
<feature type="non-terminal residue" evidence="3">
    <location>
        <position position="1"/>
    </location>
</feature>
<feature type="domain" description="Transposable element P transposase-like RNase H" evidence="1">
    <location>
        <begin position="258"/>
        <end position="318"/>
    </location>
</feature>
<dbReference type="InterPro" id="IPR048365">
    <property type="entry name" value="TNP-like_RNaseH_N"/>
</dbReference>
<gene>
    <name evidence="3" type="ORF">TSAR_009972</name>
</gene>